<sequence length="34" mass="4034">RDNPNLMSGFVMEINQALQEKYPIERRIGQKVEE</sequence>
<accession>M6RF00</accession>
<feature type="non-terminal residue" evidence="1">
    <location>
        <position position="1"/>
    </location>
</feature>
<evidence type="ECO:0000313" key="1">
    <source>
        <dbReference type="EMBL" id="EMO06160.1"/>
    </source>
</evidence>
<reference evidence="1 2" key="1">
    <citation type="submission" date="2013-01" db="EMBL/GenBank/DDBJ databases">
        <authorList>
            <person name="Harkins D.M."/>
            <person name="Durkin A.S."/>
            <person name="Brinkac L.M."/>
            <person name="Haft D.H."/>
            <person name="Selengut J.D."/>
            <person name="Sanka R."/>
            <person name="DePew J."/>
            <person name="Purushe J."/>
            <person name="Picardeau M."/>
            <person name="Werts C."/>
            <person name="Goarant C."/>
            <person name="Vinetz J.M."/>
            <person name="Sutton G.G."/>
            <person name="Nierman W.C."/>
            <person name="Fouts D.E."/>
        </authorList>
    </citation>
    <scope>NUCLEOTIDE SEQUENCE [LARGE SCALE GENOMIC DNA]</scope>
    <source>
        <strain evidence="1 2">Verdun HP</strain>
    </source>
</reference>
<gene>
    <name evidence="1" type="ORF">LEP1GSC116_0440</name>
</gene>
<comment type="caution">
    <text evidence="1">The sequence shown here is derived from an EMBL/GenBank/DDBJ whole genome shotgun (WGS) entry which is preliminary data.</text>
</comment>
<evidence type="ECO:0000313" key="2">
    <source>
        <dbReference type="Proteomes" id="UP000012092"/>
    </source>
</evidence>
<dbReference type="AlphaFoldDB" id="M6RF00"/>
<name>M6RF00_LEPIR</name>
<dbReference type="EMBL" id="AHNZ02000309">
    <property type="protein sequence ID" value="EMO06160.1"/>
    <property type="molecule type" value="Genomic_DNA"/>
</dbReference>
<dbReference type="Proteomes" id="UP000012092">
    <property type="component" value="Unassembled WGS sequence"/>
</dbReference>
<organism evidence="1 2">
    <name type="scientific">Leptospira interrogans serovar Icterohaemorrhagiae str. Verdun HP</name>
    <dbReference type="NCBI Taxonomy" id="1049910"/>
    <lineage>
        <taxon>Bacteria</taxon>
        <taxon>Pseudomonadati</taxon>
        <taxon>Spirochaetota</taxon>
        <taxon>Spirochaetia</taxon>
        <taxon>Leptospirales</taxon>
        <taxon>Leptospiraceae</taxon>
        <taxon>Leptospira</taxon>
    </lineage>
</organism>
<proteinExistence type="predicted"/>
<protein>
    <submittedName>
        <fullName evidence="1">Uncharacterized protein</fullName>
    </submittedName>
</protein>